<name>A0A8S1D6J4_9INSE</name>
<feature type="region of interest" description="Disordered" evidence="1">
    <location>
        <begin position="377"/>
        <end position="399"/>
    </location>
</feature>
<keyword evidence="2" id="KW-1133">Transmembrane helix</keyword>
<dbReference type="AlphaFoldDB" id="A0A8S1D6J4"/>
<organism evidence="4 5">
    <name type="scientific">Cloeon dipterum</name>
    <dbReference type="NCBI Taxonomy" id="197152"/>
    <lineage>
        <taxon>Eukaryota</taxon>
        <taxon>Metazoa</taxon>
        <taxon>Ecdysozoa</taxon>
        <taxon>Arthropoda</taxon>
        <taxon>Hexapoda</taxon>
        <taxon>Insecta</taxon>
        <taxon>Pterygota</taxon>
        <taxon>Palaeoptera</taxon>
        <taxon>Ephemeroptera</taxon>
        <taxon>Pisciforma</taxon>
        <taxon>Baetidae</taxon>
        <taxon>Cloeon</taxon>
    </lineage>
</organism>
<keyword evidence="5" id="KW-1185">Reference proteome</keyword>
<dbReference type="GO" id="GO:0005615">
    <property type="term" value="C:extracellular space"/>
    <property type="evidence" value="ECO:0007669"/>
    <property type="project" value="TreeGrafter"/>
</dbReference>
<comment type="caution">
    <text evidence="4">The sequence shown here is derived from an EMBL/GenBank/DDBJ whole genome shotgun (WGS) entry which is preliminary data.</text>
</comment>
<dbReference type="GO" id="GO:0036122">
    <property type="term" value="F:BMP binding"/>
    <property type="evidence" value="ECO:0007669"/>
    <property type="project" value="TreeGrafter"/>
</dbReference>
<feature type="compositionally biased region" description="Basic and acidic residues" evidence="1">
    <location>
        <begin position="275"/>
        <end position="284"/>
    </location>
</feature>
<accession>A0A8S1D6J4</accession>
<dbReference type="EMBL" id="CADEPI010000119">
    <property type="protein sequence ID" value="CAB3375845.1"/>
    <property type="molecule type" value="Genomic_DNA"/>
</dbReference>
<proteinExistence type="predicted"/>
<dbReference type="PROSITE" id="PS01208">
    <property type="entry name" value="VWFC_1"/>
    <property type="match status" value="1"/>
</dbReference>
<reference evidence="4 5" key="1">
    <citation type="submission" date="2020-04" db="EMBL/GenBank/DDBJ databases">
        <authorList>
            <person name="Alioto T."/>
            <person name="Alioto T."/>
            <person name="Gomez Garrido J."/>
        </authorList>
    </citation>
    <scope>NUCLEOTIDE SEQUENCE [LARGE SCALE GENOMIC DNA]</scope>
</reference>
<dbReference type="PROSITE" id="PS50184">
    <property type="entry name" value="VWFC_2"/>
    <property type="match status" value="1"/>
</dbReference>
<evidence type="ECO:0000259" key="3">
    <source>
        <dbReference type="PROSITE" id="PS50184"/>
    </source>
</evidence>
<evidence type="ECO:0000313" key="5">
    <source>
        <dbReference type="Proteomes" id="UP000494165"/>
    </source>
</evidence>
<feature type="transmembrane region" description="Helical" evidence="2">
    <location>
        <begin position="75"/>
        <end position="94"/>
    </location>
</feature>
<protein>
    <recommendedName>
        <fullName evidence="3">VWFC domain-containing protein</fullName>
    </recommendedName>
</protein>
<dbReference type="OrthoDB" id="8173378at2759"/>
<dbReference type="InterPro" id="IPR045717">
    <property type="entry name" value="CHRDL1/2"/>
</dbReference>
<dbReference type="GO" id="GO:0030154">
    <property type="term" value="P:cell differentiation"/>
    <property type="evidence" value="ECO:0007669"/>
    <property type="project" value="TreeGrafter"/>
</dbReference>
<evidence type="ECO:0000256" key="1">
    <source>
        <dbReference type="SAM" id="MobiDB-lite"/>
    </source>
</evidence>
<dbReference type="Proteomes" id="UP000494165">
    <property type="component" value="Unassembled WGS sequence"/>
</dbReference>
<keyword evidence="2" id="KW-0812">Transmembrane</keyword>
<gene>
    <name evidence="4" type="ORF">CLODIP_2_CD13856</name>
</gene>
<dbReference type="SUPFAM" id="SSF57603">
    <property type="entry name" value="FnI-like domain"/>
    <property type="match status" value="1"/>
</dbReference>
<dbReference type="InterPro" id="IPR001007">
    <property type="entry name" value="VWF_dom"/>
</dbReference>
<sequence>MRRGCAGEAAGSAAAAAHCRSAARRHFQPAAHSGFLSPSALGAGLRLPPLGRSRPRHAGTQQTRLQMYSRRTARALLFAATALACVAASLVRAAPLTDELASTKTLQLPANRKNYCEFQGERYALNKTWFPKIKDKSDNGKFCDVCICLPETSTHKCHTHKCSEECANPRRETCCQCEDFGKAKHHGNTHQGSPAAYVCKSAQKQYRHGEKWETWQADGSCTGHVCNSGIIEYIKCEENKRGCKNPEDCPPSEPGMEEAKSGEGKVSPPRPPVFFEKKEKRSAGCEDQNVQNVTHLEGEKWNPIMGPFGPMYCVICQCKKGRIECSHVCSYQPEMPCKNPTRPKGQCCLTCPTPSQPPPPPPSPQEQMIPVTIAVHDGKSGNSKRDVKKQRQPKGSQKLSMGTNIVVRQLRTGKAGYGVDKFMYAFQKGSEVEVHKWELMRNGTNSKFRNELVNFGDFQIEYHSNMLLGCISKKMLKHIKNREGKIQDDCTGWIRKSEDQIKQCGTRIKLLLNHLEDHAVPCPARKN</sequence>
<feature type="domain" description="VWFC" evidence="3">
    <location>
        <begin position="283"/>
        <end position="352"/>
    </location>
</feature>
<feature type="region of interest" description="Disordered" evidence="1">
    <location>
        <begin position="241"/>
        <end position="286"/>
    </location>
</feature>
<dbReference type="GO" id="GO:0030514">
    <property type="term" value="P:negative regulation of BMP signaling pathway"/>
    <property type="evidence" value="ECO:0007669"/>
    <property type="project" value="TreeGrafter"/>
</dbReference>
<evidence type="ECO:0000256" key="2">
    <source>
        <dbReference type="SAM" id="Phobius"/>
    </source>
</evidence>
<keyword evidence="2" id="KW-0472">Membrane</keyword>
<evidence type="ECO:0000313" key="4">
    <source>
        <dbReference type="EMBL" id="CAB3375845.1"/>
    </source>
</evidence>
<dbReference type="PANTHER" id="PTHR46303">
    <property type="entry name" value="VWFC DOMAIN-CONTAINING PROTEIN"/>
    <property type="match status" value="1"/>
</dbReference>
<dbReference type="PANTHER" id="PTHR46303:SF1">
    <property type="entry name" value="VWFC DOMAIN-CONTAINING PROTEIN"/>
    <property type="match status" value="1"/>
</dbReference>
<dbReference type="SMART" id="SM00214">
    <property type="entry name" value="VWC"/>
    <property type="match status" value="2"/>
</dbReference>